<proteinExistence type="predicted"/>
<name>A0ABR2IS10_9PEZI</name>
<evidence type="ECO:0000256" key="1">
    <source>
        <dbReference type="SAM" id="MobiDB-lite"/>
    </source>
</evidence>
<evidence type="ECO:0000313" key="2">
    <source>
        <dbReference type="EMBL" id="KAK8867278.1"/>
    </source>
</evidence>
<reference evidence="2 3" key="1">
    <citation type="journal article" date="2024" name="IMA Fungus">
        <title>Apiospora arundinis, a panoply of carbohydrate-active enzymes and secondary metabolites.</title>
        <authorList>
            <person name="Sorensen T."/>
            <person name="Petersen C."/>
            <person name="Muurmann A.T."/>
            <person name="Christiansen J.V."/>
            <person name="Brundto M.L."/>
            <person name="Overgaard C.K."/>
            <person name="Boysen A.T."/>
            <person name="Wollenberg R.D."/>
            <person name="Larsen T.O."/>
            <person name="Sorensen J.L."/>
            <person name="Nielsen K.L."/>
            <person name="Sondergaard T.E."/>
        </authorList>
    </citation>
    <scope>NUCLEOTIDE SEQUENCE [LARGE SCALE GENOMIC DNA]</scope>
    <source>
        <strain evidence="2 3">AAU 773</strain>
    </source>
</reference>
<protein>
    <submittedName>
        <fullName evidence="2">Uncharacterized protein</fullName>
    </submittedName>
</protein>
<dbReference type="EMBL" id="JAPCWZ010000004">
    <property type="protein sequence ID" value="KAK8867278.1"/>
    <property type="molecule type" value="Genomic_DNA"/>
</dbReference>
<feature type="region of interest" description="Disordered" evidence="1">
    <location>
        <begin position="1"/>
        <end position="63"/>
    </location>
</feature>
<organism evidence="2 3">
    <name type="scientific">Apiospora arundinis</name>
    <dbReference type="NCBI Taxonomy" id="335852"/>
    <lineage>
        <taxon>Eukaryota</taxon>
        <taxon>Fungi</taxon>
        <taxon>Dikarya</taxon>
        <taxon>Ascomycota</taxon>
        <taxon>Pezizomycotina</taxon>
        <taxon>Sordariomycetes</taxon>
        <taxon>Xylariomycetidae</taxon>
        <taxon>Amphisphaeriales</taxon>
        <taxon>Apiosporaceae</taxon>
        <taxon>Apiospora</taxon>
    </lineage>
</organism>
<dbReference type="Proteomes" id="UP001390339">
    <property type="component" value="Unassembled WGS sequence"/>
</dbReference>
<comment type="caution">
    <text evidence="2">The sequence shown here is derived from an EMBL/GenBank/DDBJ whole genome shotgun (WGS) entry which is preliminary data.</text>
</comment>
<accession>A0ABR2IS10</accession>
<evidence type="ECO:0000313" key="3">
    <source>
        <dbReference type="Proteomes" id="UP001390339"/>
    </source>
</evidence>
<keyword evidence="3" id="KW-1185">Reference proteome</keyword>
<gene>
    <name evidence="2" type="ORF">PGQ11_005856</name>
</gene>
<sequence>MVGMVVQEPEERRLSVELPGTHEVQEGPKGSRPPLQPIHSEEDALGLLGEELPAQVSHPADDQNAERYSGCIFGFLAMKEAWSSVILSPKKVLLVDIVVEFRAFELQDDEGENRKHARVGDVTAACQQNCRAEERTV</sequence>